<feature type="chain" id="PRO_5012761871" description="DUF1571 domain-containing protein" evidence="1">
    <location>
        <begin position="25"/>
        <end position="266"/>
    </location>
</feature>
<evidence type="ECO:0008006" key="4">
    <source>
        <dbReference type="Google" id="ProtNLM"/>
    </source>
</evidence>
<feature type="signal peptide" evidence="1">
    <location>
        <begin position="1"/>
        <end position="24"/>
    </location>
</feature>
<accession>A0A255Z7B7</accession>
<organism evidence="2 3">
    <name type="scientific">Flavobacterium cyanobacteriorum</name>
    <dbReference type="NCBI Taxonomy" id="2022802"/>
    <lineage>
        <taxon>Bacteria</taxon>
        <taxon>Pseudomonadati</taxon>
        <taxon>Bacteroidota</taxon>
        <taxon>Flavobacteriia</taxon>
        <taxon>Flavobacteriales</taxon>
        <taxon>Flavobacteriaceae</taxon>
        <taxon>Flavobacterium</taxon>
    </lineage>
</organism>
<dbReference type="EMBL" id="NOXV01000256">
    <property type="protein sequence ID" value="OYQ37329.1"/>
    <property type="molecule type" value="Genomic_DNA"/>
</dbReference>
<gene>
    <name evidence="2" type="ORF">CHU92_08520</name>
</gene>
<proteinExistence type="predicted"/>
<protein>
    <recommendedName>
        <fullName evidence="4">DUF1571 domain-containing protein</fullName>
    </recommendedName>
</protein>
<evidence type="ECO:0000313" key="2">
    <source>
        <dbReference type="EMBL" id="OYQ37329.1"/>
    </source>
</evidence>
<evidence type="ECO:0000313" key="3">
    <source>
        <dbReference type="Proteomes" id="UP000216605"/>
    </source>
</evidence>
<dbReference type="Proteomes" id="UP000216605">
    <property type="component" value="Unassembled WGS sequence"/>
</dbReference>
<reference evidence="2 3" key="1">
    <citation type="submission" date="2017-07" db="EMBL/GenBank/DDBJ databases">
        <title>Flavobacterium cyanobacteriorum sp. nov., isolated from cyanobacterial aggregates in a eutrophic lake.</title>
        <authorList>
            <person name="Cai H."/>
        </authorList>
    </citation>
    <scope>NUCLEOTIDE SEQUENCE [LARGE SCALE GENOMIC DNA]</scope>
    <source>
        <strain evidence="2 3">TH021</strain>
    </source>
</reference>
<comment type="caution">
    <text evidence="2">The sequence shown here is derived from an EMBL/GenBank/DDBJ whole genome shotgun (WGS) entry which is preliminary data.</text>
</comment>
<keyword evidence="3" id="KW-1185">Reference proteome</keyword>
<dbReference type="RefSeq" id="WP_094414586.1">
    <property type="nucleotide sequence ID" value="NZ_NOXV01000256.1"/>
</dbReference>
<keyword evidence="1" id="KW-0732">Signal</keyword>
<sequence>MKLKCILFYFILTICLISTSSLHAQLTNAEKNELFYKVDKAIGNLQTVVYKLNYNTKFFARRDTIFETAICSLRIAPKDKLKAYNIVDFEYKDAAMHTFGHRKYDGNKALWITYFNLDSLHKAINPEIFTKKRQVRAVVENYQNSLLEEYLFTKNPMGSHDIMSGLIPVTEETLHGTPVYVIHIKYVDTADYKDNVAKHYIRKSDYLPIAYYSTMKWENMEQYRYYEVDYLAINPDLPVEAFTVSKEEKIDGEQRYQAFKEKQKTK</sequence>
<dbReference type="AlphaFoldDB" id="A0A255Z7B7"/>
<dbReference type="OrthoDB" id="1340426at2"/>
<evidence type="ECO:0000256" key="1">
    <source>
        <dbReference type="SAM" id="SignalP"/>
    </source>
</evidence>
<name>A0A255Z7B7_9FLAO</name>